<dbReference type="EMBL" id="ADAS02000030">
    <property type="protein sequence ID" value="OAV95323.1"/>
    <property type="molecule type" value="Genomic_DNA"/>
</dbReference>
<evidence type="ECO:0000256" key="1">
    <source>
        <dbReference type="SAM" id="SignalP"/>
    </source>
</evidence>
<evidence type="ECO:0000313" key="3">
    <source>
        <dbReference type="EnsemblFungi" id="PTTG_26716-t43_1-p1"/>
    </source>
</evidence>
<feature type="signal peptide" evidence="1">
    <location>
        <begin position="1"/>
        <end position="19"/>
    </location>
</feature>
<proteinExistence type="predicted"/>
<evidence type="ECO:0000313" key="4">
    <source>
        <dbReference type="Proteomes" id="UP000005240"/>
    </source>
</evidence>
<reference evidence="2" key="2">
    <citation type="submission" date="2016-05" db="EMBL/GenBank/DDBJ databases">
        <title>Comparative analysis highlights variable genome content of wheat rusts and divergence of the mating loci.</title>
        <authorList>
            <person name="Cuomo C.A."/>
            <person name="Bakkeren G."/>
            <person name="Szabo L."/>
            <person name="Khalil H."/>
            <person name="Joly D."/>
            <person name="Goldberg J."/>
            <person name="Young S."/>
            <person name="Zeng Q."/>
            <person name="Fellers J."/>
        </authorList>
    </citation>
    <scope>NUCLEOTIDE SEQUENCE [LARGE SCALE GENOMIC DNA]</scope>
    <source>
        <strain evidence="2">1-1 BBBD Race 1</strain>
    </source>
</reference>
<organism evidence="2">
    <name type="scientific">Puccinia triticina (isolate 1-1 / race 1 (BBBD))</name>
    <name type="common">Brown leaf rust fungus</name>
    <dbReference type="NCBI Taxonomy" id="630390"/>
    <lineage>
        <taxon>Eukaryota</taxon>
        <taxon>Fungi</taxon>
        <taxon>Dikarya</taxon>
        <taxon>Basidiomycota</taxon>
        <taxon>Pucciniomycotina</taxon>
        <taxon>Pucciniomycetes</taxon>
        <taxon>Pucciniales</taxon>
        <taxon>Pucciniaceae</taxon>
        <taxon>Puccinia</taxon>
    </lineage>
</organism>
<reference evidence="3 4" key="3">
    <citation type="journal article" date="2017" name="G3 (Bethesda)">
        <title>Comparative analysis highlights variable genome content of wheat rusts and divergence of the mating loci.</title>
        <authorList>
            <person name="Cuomo C.A."/>
            <person name="Bakkeren G."/>
            <person name="Khalil H.B."/>
            <person name="Panwar V."/>
            <person name="Joly D."/>
            <person name="Linning R."/>
            <person name="Sakthikumar S."/>
            <person name="Song X."/>
            <person name="Adiconis X."/>
            <person name="Fan L."/>
            <person name="Goldberg J.M."/>
            <person name="Levin J.Z."/>
            <person name="Young S."/>
            <person name="Zeng Q."/>
            <person name="Anikster Y."/>
            <person name="Bruce M."/>
            <person name="Wang M."/>
            <person name="Yin C."/>
            <person name="McCallum B."/>
            <person name="Szabo L.J."/>
            <person name="Hulbert S."/>
            <person name="Chen X."/>
            <person name="Fellers J.P."/>
        </authorList>
    </citation>
    <scope>NUCLEOTIDE SEQUENCE</scope>
    <source>
        <strain evidence="3">isolate 1-1 / race 1 (BBBD)</strain>
        <strain evidence="4">Isolate 1-1 / race 1 (BBBD)</strain>
    </source>
</reference>
<sequence length="112" mass="12103">MLFYKNVVSLWVVVSYAAAAAHQKRSCSAGEALTCLLGGQIDGKDYKEFASPFVKPIEKGGFGPGGICWNRFMEKKCCPNEILSAPAVTDADGHKYITPEQADKCKSPGSRN</sequence>
<dbReference type="OrthoDB" id="2497503at2759"/>
<feature type="chain" id="PRO_5008110250" evidence="1">
    <location>
        <begin position="20"/>
        <end position="112"/>
    </location>
</feature>
<keyword evidence="4" id="KW-1185">Reference proteome</keyword>
<dbReference type="VEuPathDB" id="FungiDB:PTTG_26716"/>
<evidence type="ECO:0000313" key="2">
    <source>
        <dbReference type="EMBL" id="OAV95323.1"/>
    </source>
</evidence>
<gene>
    <name evidence="2" type="ORF">PTTG_26716</name>
</gene>
<reference evidence="2" key="1">
    <citation type="submission" date="2009-11" db="EMBL/GenBank/DDBJ databases">
        <authorList>
            <consortium name="The Broad Institute Genome Sequencing Platform"/>
            <person name="Ward D."/>
            <person name="Feldgarden M."/>
            <person name="Earl A."/>
            <person name="Young S.K."/>
            <person name="Zeng Q."/>
            <person name="Koehrsen M."/>
            <person name="Alvarado L."/>
            <person name="Berlin A."/>
            <person name="Bochicchio J."/>
            <person name="Borenstein D."/>
            <person name="Chapman S.B."/>
            <person name="Chen Z."/>
            <person name="Engels R."/>
            <person name="Freedman E."/>
            <person name="Gellesch M."/>
            <person name="Goldberg J."/>
            <person name="Griggs A."/>
            <person name="Gujja S."/>
            <person name="Heilman E."/>
            <person name="Heiman D."/>
            <person name="Hepburn T."/>
            <person name="Howarth C."/>
            <person name="Jen D."/>
            <person name="Larson L."/>
            <person name="Lewis B."/>
            <person name="Mehta T."/>
            <person name="Park D."/>
            <person name="Pearson M."/>
            <person name="Roberts A."/>
            <person name="Saif S."/>
            <person name="Shea T."/>
            <person name="Shenoy N."/>
            <person name="Sisk P."/>
            <person name="Stolte C."/>
            <person name="Sykes S."/>
            <person name="Thomson T."/>
            <person name="Walk T."/>
            <person name="White J."/>
            <person name="Yandava C."/>
            <person name="Izard J."/>
            <person name="Baranova O.V."/>
            <person name="Blanton J.M."/>
            <person name="Tanner A.C."/>
            <person name="Dewhirst F.E."/>
            <person name="Haas B."/>
            <person name="Nusbaum C."/>
            <person name="Birren B."/>
        </authorList>
    </citation>
    <scope>NUCLEOTIDE SEQUENCE [LARGE SCALE GENOMIC DNA]</scope>
    <source>
        <strain evidence="2">1-1 BBBD Race 1</strain>
    </source>
</reference>
<name>A0A180GTM3_PUCT1</name>
<accession>A0A180GTM3</accession>
<dbReference type="EnsemblFungi" id="PTTG_26716-t43_1">
    <property type="protein sequence ID" value="PTTG_26716-t43_1-p1"/>
    <property type="gene ID" value="PTTG_26716"/>
</dbReference>
<reference evidence="3" key="4">
    <citation type="submission" date="2025-05" db="UniProtKB">
        <authorList>
            <consortium name="EnsemblFungi"/>
        </authorList>
    </citation>
    <scope>IDENTIFICATION</scope>
    <source>
        <strain evidence="3">isolate 1-1 / race 1 (BBBD)</strain>
    </source>
</reference>
<keyword evidence="1" id="KW-0732">Signal</keyword>
<dbReference type="AlphaFoldDB" id="A0A180GTM3"/>
<dbReference type="Proteomes" id="UP000005240">
    <property type="component" value="Unassembled WGS sequence"/>
</dbReference>
<protein>
    <submittedName>
        <fullName evidence="2 3">Uncharacterized protein</fullName>
    </submittedName>
</protein>